<dbReference type="Gene3D" id="3.40.50.720">
    <property type="entry name" value="NAD(P)-binding Rossmann-like Domain"/>
    <property type="match status" value="1"/>
</dbReference>
<evidence type="ECO:0000313" key="3">
    <source>
        <dbReference type="EMBL" id="RUL95935.1"/>
    </source>
</evidence>
<dbReference type="AlphaFoldDB" id="A0A3S0RFR8"/>
<comment type="caution">
    <text evidence="3">The sequence shown here is derived from an EMBL/GenBank/DDBJ whole genome shotgun (WGS) entry which is preliminary data.</text>
</comment>
<protein>
    <submittedName>
        <fullName evidence="3">Gfo/Idh/MocA family oxidoreductase</fullName>
    </submittedName>
</protein>
<accession>A0A3S0RFR8</accession>
<dbReference type="Pfam" id="PF01408">
    <property type="entry name" value="GFO_IDH_MocA"/>
    <property type="match status" value="1"/>
</dbReference>
<dbReference type="InterPro" id="IPR036291">
    <property type="entry name" value="NAD(P)-bd_dom_sf"/>
</dbReference>
<evidence type="ECO:0000256" key="1">
    <source>
        <dbReference type="ARBA" id="ARBA00023002"/>
    </source>
</evidence>
<dbReference type="SUPFAM" id="SSF51735">
    <property type="entry name" value="NAD(P)-binding Rossmann-fold domains"/>
    <property type="match status" value="1"/>
</dbReference>
<evidence type="ECO:0000313" key="4">
    <source>
        <dbReference type="Proteomes" id="UP000278081"/>
    </source>
</evidence>
<name>A0A3S0RFR8_9HYPH</name>
<dbReference type="GO" id="GO:0016491">
    <property type="term" value="F:oxidoreductase activity"/>
    <property type="evidence" value="ECO:0007669"/>
    <property type="project" value="UniProtKB-KW"/>
</dbReference>
<dbReference type="PANTHER" id="PTHR43818:SF11">
    <property type="entry name" value="BCDNA.GH03377"/>
    <property type="match status" value="1"/>
</dbReference>
<proteinExistence type="predicted"/>
<dbReference type="EMBL" id="RJTJ01000061">
    <property type="protein sequence ID" value="RUL95935.1"/>
    <property type="molecule type" value="Genomic_DNA"/>
</dbReference>
<dbReference type="PANTHER" id="PTHR43818">
    <property type="entry name" value="BCDNA.GH03377"/>
    <property type="match status" value="1"/>
</dbReference>
<dbReference type="InterPro" id="IPR050463">
    <property type="entry name" value="Gfo/Idh/MocA_oxidrdct_glycsds"/>
</dbReference>
<feature type="non-terminal residue" evidence="3">
    <location>
        <position position="104"/>
    </location>
</feature>
<organism evidence="3 4">
    <name type="scientific">Rhizobium chutanense</name>
    <dbReference type="NCBI Taxonomy" id="2035448"/>
    <lineage>
        <taxon>Bacteria</taxon>
        <taxon>Pseudomonadati</taxon>
        <taxon>Pseudomonadota</taxon>
        <taxon>Alphaproteobacteria</taxon>
        <taxon>Hyphomicrobiales</taxon>
        <taxon>Rhizobiaceae</taxon>
        <taxon>Rhizobium/Agrobacterium group</taxon>
        <taxon>Rhizobium</taxon>
    </lineage>
</organism>
<dbReference type="InterPro" id="IPR000683">
    <property type="entry name" value="Gfo/Idh/MocA-like_OxRdtase_N"/>
</dbReference>
<dbReference type="GO" id="GO:0000166">
    <property type="term" value="F:nucleotide binding"/>
    <property type="evidence" value="ECO:0007669"/>
    <property type="project" value="InterPro"/>
</dbReference>
<feature type="domain" description="Gfo/Idh/MocA-like oxidoreductase N-terminal" evidence="2">
    <location>
        <begin position="9"/>
        <end position="104"/>
    </location>
</feature>
<dbReference type="Proteomes" id="UP000278081">
    <property type="component" value="Unassembled WGS sequence"/>
</dbReference>
<evidence type="ECO:0000259" key="2">
    <source>
        <dbReference type="Pfam" id="PF01408"/>
    </source>
</evidence>
<reference evidence="3 4" key="1">
    <citation type="submission" date="2018-11" db="EMBL/GenBank/DDBJ databases">
        <title>Rhizobium chutanense sp. nov., isolated from root nodules of Phaseolus vulgaris in China.</title>
        <authorList>
            <person name="Huo Y."/>
        </authorList>
    </citation>
    <scope>NUCLEOTIDE SEQUENCE [LARGE SCALE GENOMIC DNA]</scope>
    <source>
        <strain evidence="3 4">C16</strain>
    </source>
</reference>
<keyword evidence="1" id="KW-0560">Oxidoreductase</keyword>
<gene>
    <name evidence="3" type="ORF">EFR84_33335</name>
</gene>
<sequence length="104" mass="11154">MEAFAVKKLNVALIGTGFMGKAHSIATAVVPILFGSPVEIERKVVVDIDEELAQSAAKQYGFTEYATDWRDVVSRPDIDIVDICTPNSTHAEIAIAAAKAGKHI</sequence>